<evidence type="ECO:0000313" key="20">
    <source>
        <dbReference type="Proteomes" id="UP000488956"/>
    </source>
</evidence>
<dbReference type="AlphaFoldDB" id="A0A6A3SNK1"/>
<evidence type="ECO:0000313" key="19">
    <source>
        <dbReference type="Proteomes" id="UP000486351"/>
    </source>
</evidence>
<dbReference type="Proteomes" id="UP000486351">
    <property type="component" value="Unassembled WGS sequence"/>
</dbReference>
<sequence length="103" mass="11857">MLAAASFFFLAPRAAFISQSQQRSLTTPVSPRNNRYMFFCHYRSRPERRLRTSLLKVCALSVSSGHLLTHCGCSRAFTIAAPRFPRTAFWHRPRKKASCWYAT</sequence>
<evidence type="ECO:0000313" key="15">
    <source>
        <dbReference type="Proteomes" id="UP000440732"/>
    </source>
</evidence>
<gene>
    <name evidence="9" type="ORF">PF001_g18109</name>
    <name evidence="8" type="ORF">PF002_g16185</name>
    <name evidence="7" type="ORF">PF004_g15784</name>
    <name evidence="6" type="ORF">PF005_g18689</name>
    <name evidence="5" type="ORF">PF006_g18022</name>
    <name evidence="4" type="ORF">PF007_g14996</name>
    <name evidence="10" type="ORF">PF008_g18633</name>
    <name evidence="1" type="ORF">PF009_g17335</name>
    <name evidence="3" type="ORF">PF010_g18308</name>
    <name evidence="2" type="ORF">PF011_g16441</name>
</gene>
<dbReference type="EMBL" id="QXGF01001095">
    <property type="protein sequence ID" value="KAE8932646.1"/>
    <property type="molecule type" value="Genomic_DNA"/>
</dbReference>
<dbReference type="Proteomes" id="UP000437068">
    <property type="component" value="Unassembled WGS sequence"/>
</dbReference>
<evidence type="ECO:0000313" key="14">
    <source>
        <dbReference type="Proteomes" id="UP000440367"/>
    </source>
</evidence>
<evidence type="ECO:0000313" key="4">
    <source>
        <dbReference type="EMBL" id="KAE9101804.1"/>
    </source>
</evidence>
<dbReference type="EMBL" id="QXFZ01000899">
    <property type="protein sequence ID" value="KAE9101804.1"/>
    <property type="molecule type" value="Genomic_DNA"/>
</dbReference>
<keyword evidence="12" id="KW-1185">Reference proteome</keyword>
<dbReference type="EMBL" id="QXFX01001388">
    <property type="protein sequence ID" value="KAE9091138.1"/>
    <property type="molecule type" value="Genomic_DNA"/>
</dbReference>
<dbReference type="EMBL" id="QXGA01001368">
    <property type="protein sequence ID" value="KAE9120920.1"/>
    <property type="molecule type" value="Genomic_DNA"/>
</dbReference>
<evidence type="ECO:0000313" key="13">
    <source>
        <dbReference type="Proteomes" id="UP000437068"/>
    </source>
</evidence>
<dbReference type="Proteomes" id="UP000433483">
    <property type="component" value="Unassembled WGS sequence"/>
</dbReference>
<dbReference type="EMBL" id="QXFY01001433">
    <property type="protein sequence ID" value="KAE9317903.1"/>
    <property type="molecule type" value="Genomic_DNA"/>
</dbReference>
<evidence type="ECO:0000313" key="12">
    <source>
        <dbReference type="Proteomes" id="UP000433483"/>
    </source>
</evidence>
<dbReference type="Proteomes" id="UP000460718">
    <property type="component" value="Unassembled WGS sequence"/>
</dbReference>
<dbReference type="EMBL" id="QXGE01001357">
    <property type="protein sequence ID" value="KAE9293756.1"/>
    <property type="molecule type" value="Genomic_DNA"/>
</dbReference>
<protein>
    <submittedName>
        <fullName evidence="5">Uncharacterized protein</fullName>
    </submittedName>
</protein>
<evidence type="ECO:0000313" key="18">
    <source>
        <dbReference type="Proteomes" id="UP000476176"/>
    </source>
</evidence>
<accession>A0A6A3SNK1</accession>
<evidence type="ECO:0000313" key="6">
    <source>
        <dbReference type="EMBL" id="KAE9191852.1"/>
    </source>
</evidence>
<dbReference type="EMBL" id="QXGB01001376">
    <property type="protein sequence ID" value="KAE9191852.1"/>
    <property type="molecule type" value="Genomic_DNA"/>
</dbReference>
<dbReference type="Proteomes" id="UP000488956">
    <property type="component" value="Unassembled WGS sequence"/>
</dbReference>
<evidence type="ECO:0000313" key="17">
    <source>
        <dbReference type="Proteomes" id="UP000460718"/>
    </source>
</evidence>
<dbReference type="EMBL" id="QXGD01000946">
    <property type="protein sequence ID" value="KAE9219439.1"/>
    <property type="molecule type" value="Genomic_DNA"/>
</dbReference>
<evidence type="ECO:0000313" key="3">
    <source>
        <dbReference type="EMBL" id="KAE9091138.1"/>
    </source>
</evidence>
<dbReference type="Proteomes" id="UP000440732">
    <property type="component" value="Unassembled WGS sequence"/>
</dbReference>
<evidence type="ECO:0000313" key="11">
    <source>
        <dbReference type="Proteomes" id="UP000429523"/>
    </source>
</evidence>
<dbReference type="Proteomes" id="UP000440367">
    <property type="component" value="Unassembled WGS sequence"/>
</dbReference>
<evidence type="ECO:0000313" key="1">
    <source>
        <dbReference type="EMBL" id="KAE8932646.1"/>
    </source>
</evidence>
<evidence type="ECO:0000313" key="2">
    <source>
        <dbReference type="EMBL" id="KAE8995174.1"/>
    </source>
</evidence>
<dbReference type="Proteomes" id="UP000476176">
    <property type="component" value="Unassembled WGS sequence"/>
</dbReference>
<evidence type="ECO:0000313" key="9">
    <source>
        <dbReference type="EMBL" id="KAE9293756.1"/>
    </source>
</evidence>
<dbReference type="EMBL" id="QXGC01001078">
    <property type="protein sequence ID" value="KAE9211895.1"/>
    <property type="molecule type" value="Genomic_DNA"/>
</dbReference>
<evidence type="ECO:0000313" key="16">
    <source>
        <dbReference type="Proteomes" id="UP000441208"/>
    </source>
</evidence>
<evidence type="ECO:0000313" key="7">
    <source>
        <dbReference type="EMBL" id="KAE9211895.1"/>
    </source>
</evidence>
<evidence type="ECO:0000313" key="5">
    <source>
        <dbReference type="EMBL" id="KAE9120920.1"/>
    </source>
</evidence>
<proteinExistence type="predicted"/>
<evidence type="ECO:0000313" key="10">
    <source>
        <dbReference type="EMBL" id="KAE9317903.1"/>
    </source>
</evidence>
<reference evidence="11 12" key="1">
    <citation type="submission" date="2018-08" db="EMBL/GenBank/DDBJ databases">
        <title>Genomic investigation of the strawberry pathogen Phytophthora fragariae indicates pathogenicity is determined by transcriptional variation in three key races.</title>
        <authorList>
            <person name="Adams T.M."/>
            <person name="Armitage A.D."/>
            <person name="Sobczyk M.K."/>
            <person name="Bates H.J."/>
            <person name="Dunwell J.M."/>
            <person name="Nellist C.F."/>
            <person name="Harrison R.J."/>
        </authorList>
    </citation>
    <scope>NUCLEOTIDE SEQUENCE [LARGE SCALE GENOMIC DNA]</scope>
    <source>
        <strain evidence="9 13">A4</strain>
        <strain evidence="8 14">BC-1</strain>
        <strain evidence="7 18">BC-23</strain>
        <strain evidence="6 12">NOV-27</strain>
        <strain evidence="5 15">NOV-5</strain>
        <strain evidence="4 16">NOV-71</strain>
        <strain evidence="10 19">NOV-77</strain>
        <strain evidence="1 11">NOV-9</strain>
        <strain evidence="3 20">ONT-3</strain>
        <strain evidence="2 17">SCRP245</strain>
    </source>
</reference>
<dbReference type="Proteomes" id="UP000429523">
    <property type="component" value="Unassembled WGS sequence"/>
</dbReference>
<name>A0A6A3SNK1_9STRA</name>
<dbReference type="EMBL" id="QXFW01001176">
    <property type="protein sequence ID" value="KAE8995174.1"/>
    <property type="molecule type" value="Genomic_DNA"/>
</dbReference>
<dbReference type="Proteomes" id="UP000441208">
    <property type="component" value="Unassembled WGS sequence"/>
</dbReference>
<evidence type="ECO:0000313" key="8">
    <source>
        <dbReference type="EMBL" id="KAE9219439.1"/>
    </source>
</evidence>
<comment type="caution">
    <text evidence="5">The sequence shown here is derived from an EMBL/GenBank/DDBJ whole genome shotgun (WGS) entry which is preliminary data.</text>
</comment>
<organism evidence="5 15">
    <name type="scientific">Phytophthora fragariae</name>
    <dbReference type="NCBI Taxonomy" id="53985"/>
    <lineage>
        <taxon>Eukaryota</taxon>
        <taxon>Sar</taxon>
        <taxon>Stramenopiles</taxon>
        <taxon>Oomycota</taxon>
        <taxon>Peronosporomycetes</taxon>
        <taxon>Peronosporales</taxon>
        <taxon>Peronosporaceae</taxon>
        <taxon>Phytophthora</taxon>
    </lineage>
</organism>